<name>A0A6A3C9A6_HIBSY</name>
<dbReference type="InterPro" id="IPR000086">
    <property type="entry name" value="NUDIX_hydrolase_dom"/>
</dbReference>
<dbReference type="Pfam" id="PF00293">
    <property type="entry name" value="NUDIX"/>
    <property type="match status" value="1"/>
</dbReference>
<dbReference type="GO" id="GO:0016020">
    <property type="term" value="C:membrane"/>
    <property type="evidence" value="ECO:0007669"/>
    <property type="project" value="TreeGrafter"/>
</dbReference>
<protein>
    <submittedName>
        <fullName evidence="4">Nudix hydrolase 14</fullName>
    </submittedName>
</protein>
<keyword evidence="2" id="KW-0812">Transmembrane</keyword>
<dbReference type="Gene3D" id="3.90.79.10">
    <property type="entry name" value="Nucleoside Triphosphate Pyrophosphohydrolase"/>
    <property type="match status" value="1"/>
</dbReference>
<gene>
    <name evidence="4" type="ORF">F3Y22_tig00008957pilonHSYRG00075</name>
</gene>
<keyword evidence="4" id="KW-0378">Hydrolase</keyword>
<dbReference type="CDD" id="cd03424">
    <property type="entry name" value="NUDIX_ADPRase_Nudt5_UGPPase_Nudt14"/>
    <property type="match status" value="1"/>
</dbReference>
<dbReference type="Proteomes" id="UP000436088">
    <property type="component" value="Unassembled WGS sequence"/>
</dbReference>
<evidence type="ECO:0000313" key="4">
    <source>
        <dbReference type="EMBL" id="KAE8725326.1"/>
    </source>
</evidence>
<sequence>MIHLLRSSMLPSAFIFPKRHAVLFSLAQLLHRRTTTRPFCPRMSATSSTSPTHSISLPSQQGLPRPNRCRPWPVRYRVQNLESENGILANEDITLMQVLIQGIDMFGKRIGFLKFKADIIDKGTGKKVPGIVFARGPAVAVLILLESEGLTYAVLTEQARVPTGRVVLELPAGMLDDDKGDFVGTAVREVEEEIGIHLKLEHMVDLTAFLDPSTEFKIFPSPGGCDEELGLFLYRGCVDKNIIKQLEGKETGSSEHGELIKVRVVPYEKLWRMTPDAKALMAIAIYEMAKKEGLLPPQPTNVIKVGNMLKSKKDNKIEYRSLNDTKGHHQAMPQSFIFHKLLGKFKVLSWPSFLSTKAEGIASSRLLDLLIRDYTVKSFNRHSKTGTLYTVHLPANLSGIEVDTVRFRCESFRRYGAKVKEFHLGISVIVHPCAERVIVVRQNLGLNWSSIYYANYDLSGYQLVSPVLGLLAYNAGSDASLGSPFQLGVLARENPIKIDFGYNKMASNVTGSSTSPLCASFEGDGKVALKNQVSTNISRWKLAVGSSIGAALGAFHLGLLLVAMVIKVKNKPRMEELERRGYEEEALQVSMVGHFRAPQLLLLECRQRSNIST</sequence>
<dbReference type="Pfam" id="PF06697">
    <property type="entry name" value="DUF1191"/>
    <property type="match status" value="1"/>
</dbReference>
<accession>A0A6A3C9A6</accession>
<dbReference type="PROSITE" id="PS51462">
    <property type="entry name" value="NUDIX"/>
    <property type="match status" value="1"/>
</dbReference>
<proteinExistence type="predicted"/>
<dbReference type="PANTHER" id="PTHR33512">
    <property type="entry name" value="PROTEIN, PUTATIVE (DUF1191)-RELATED"/>
    <property type="match status" value="1"/>
</dbReference>
<dbReference type="EMBL" id="VEPZ02000427">
    <property type="protein sequence ID" value="KAE8725326.1"/>
    <property type="molecule type" value="Genomic_DNA"/>
</dbReference>
<evidence type="ECO:0000256" key="2">
    <source>
        <dbReference type="SAM" id="Phobius"/>
    </source>
</evidence>
<comment type="caution">
    <text evidence="4">The sequence shown here is derived from an EMBL/GenBank/DDBJ whole genome shotgun (WGS) entry which is preliminary data.</text>
</comment>
<dbReference type="SUPFAM" id="SSF55811">
    <property type="entry name" value="Nudix"/>
    <property type="match status" value="1"/>
</dbReference>
<organism evidence="4 5">
    <name type="scientific">Hibiscus syriacus</name>
    <name type="common">Rose of Sharon</name>
    <dbReference type="NCBI Taxonomy" id="106335"/>
    <lineage>
        <taxon>Eukaryota</taxon>
        <taxon>Viridiplantae</taxon>
        <taxon>Streptophyta</taxon>
        <taxon>Embryophyta</taxon>
        <taxon>Tracheophyta</taxon>
        <taxon>Spermatophyta</taxon>
        <taxon>Magnoliopsida</taxon>
        <taxon>eudicotyledons</taxon>
        <taxon>Gunneridae</taxon>
        <taxon>Pentapetalae</taxon>
        <taxon>rosids</taxon>
        <taxon>malvids</taxon>
        <taxon>Malvales</taxon>
        <taxon>Malvaceae</taxon>
        <taxon>Malvoideae</taxon>
        <taxon>Hibiscus</taxon>
    </lineage>
</organism>
<keyword evidence="5" id="KW-1185">Reference proteome</keyword>
<dbReference type="PANTHER" id="PTHR33512:SF1">
    <property type="entry name" value="PROTEIN, PUTATIVE (DUF1191)-RELATED"/>
    <property type="match status" value="1"/>
</dbReference>
<evidence type="ECO:0000259" key="3">
    <source>
        <dbReference type="PROSITE" id="PS51462"/>
    </source>
</evidence>
<feature type="transmembrane region" description="Helical" evidence="2">
    <location>
        <begin position="542"/>
        <end position="566"/>
    </location>
</feature>
<dbReference type="AlphaFoldDB" id="A0A6A3C9A6"/>
<dbReference type="FunFam" id="3.90.79.10:FF:000050">
    <property type="entry name" value="Nudix hydrolase 14 chloroplastic"/>
    <property type="match status" value="1"/>
</dbReference>
<dbReference type="InterPro" id="IPR015797">
    <property type="entry name" value="NUDIX_hydrolase-like_dom_sf"/>
</dbReference>
<dbReference type="InterPro" id="IPR010605">
    <property type="entry name" value="DUF1191"/>
</dbReference>
<keyword evidence="2" id="KW-1133">Transmembrane helix</keyword>
<reference evidence="4" key="1">
    <citation type="submission" date="2019-09" db="EMBL/GenBank/DDBJ databases">
        <title>Draft genome information of white flower Hibiscus syriacus.</title>
        <authorList>
            <person name="Kim Y.-M."/>
        </authorList>
    </citation>
    <scope>NUCLEOTIDE SEQUENCE [LARGE SCALE GENOMIC DNA]</scope>
    <source>
        <strain evidence="4">YM2019G1</strain>
    </source>
</reference>
<feature type="domain" description="Nudix hydrolase" evidence="3">
    <location>
        <begin position="134"/>
        <end position="287"/>
    </location>
</feature>
<feature type="region of interest" description="Disordered" evidence="1">
    <location>
        <begin position="40"/>
        <end position="66"/>
    </location>
</feature>
<evidence type="ECO:0000313" key="5">
    <source>
        <dbReference type="Proteomes" id="UP000436088"/>
    </source>
</evidence>
<feature type="compositionally biased region" description="Polar residues" evidence="1">
    <location>
        <begin position="44"/>
        <end position="62"/>
    </location>
</feature>
<keyword evidence="2" id="KW-0472">Membrane</keyword>
<evidence type="ECO:0000256" key="1">
    <source>
        <dbReference type="SAM" id="MobiDB-lite"/>
    </source>
</evidence>
<dbReference type="GO" id="GO:0016787">
    <property type="term" value="F:hydrolase activity"/>
    <property type="evidence" value="ECO:0007669"/>
    <property type="project" value="UniProtKB-KW"/>
</dbReference>